<evidence type="ECO:0000313" key="7">
    <source>
        <dbReference type="Proteomes" id="UP000539313"/>
    </source>
</evidence>
<dbReference type="Gene3D" id="3.40.50.300">
    <property type="entry name" value="P-loop containing nucleotide triphosphate hydrolases"/>
    <property type="match status" value="1"/>
</dbReference>
<evidence type="ECO:0000256" key="4">
    <source>
        <dbReference type="SAM" id="Phobius"/>
    </source>
</evidence>
<dbReference type="GO" id="GO:0003677">
    <property type="term" value="F:DNA binding"/>
    <property type="evidence" value="ECO:0007669"/>
    <property type="project" value="InterPro"/>
</dbReference>
<proteinExistence type="predicted"/>
<sequence length="636" mass="68439">MTDTTIDRHAITENLMPPGTNTRPRYGRIAELEHSELGLETHGDPLVRLACRTCNPLPKRAARLAQMTARGVVVPAFRYGRVHAGYAVLGTVRAARAGWRWVTAAELSQHLGARPEMVVRERARRRRVAAWAGGIVAAVVVLLVVVAPGLAVLLLVVILGAVAAVEGRLRRVETEGSDGRGIGTHPSGRAVRAAVAAAKLGKTEDIRVIGPVARDADRAWTAVVELPAGVTAEQARKRQPALASAFGVDLAQLAVDPVRGHTGRVTLWCADADPLSGASIPSPLPERAGAFDVWHEKVAVGVDVRGRPVAFALPERSILTGGEPGAGKSVGCHNVLGAVALDPRVPLWIADGKGGADLMDYEPIAARFLPDPDPAAMLEMIRDAQDDMADRYRRLRAIGAKKLTGDVAAQLGIELSVFHIDELQFFAASDLGKEIVNGLWDLVSRGRAAGWVVSVATQRPSGDVIPTKLRDILSIRWALRCTTPEASDTILGRGWAGQGYSAHRIDSTQRGAGLLLAEGSMPVAMRTYLIGDRDVTALTRRAYRLREQAGTLPKSDARPGVRLLKAILTVMGQAEKVPTTLLLEKLPMLGPFEGWDATRLADELRPLGVRPADQWIDGRNQRGYRRADVERAFERA</sequence>
<evidence type="ECO:0000256" key="1">
    <source>
        <dbReference type="ARBA" id="ARBA00022741"/>
    </source>
</evidence>
<dbReference type="PANTHER" id="PTHR22683">
    <property type="entry name" value="SPORULATION PROTEIN RELATED"/>
    <property type="match status" value="1"/>
</dbReference>
<evidence type="ECO:0000256" key="2">
    <source>
        <dbReference type="ARBA" id="ARBA00022840"/>
    </source>
</evidence>
<dbReference type="RefSeq" id="WP_182704156.1">
    <property type="nucleotide sequence ID" value="NZ_JACJII010000001.1"/>
</dbReference>
<feature type="domain" description="FtsK" evidence="5">
    <location>
        <begin position="306"/>
        <end position="488"/>
    </location>
</feature>
<dbReference type="PROSITE" id="PS50901">
    <property type="entry name" value="FTSK"/>
    <property type="match status" value="1"/>
</dbReference>
<dbReference type="AlphaFoldDB" id="A0A7W3MU92"/>
<gene>
    <name evidence="6" type="ORF">HNR21_000873</name>
</gene>
<accession>A0A7W3MU92</accession>
<evidence type="ECO:0000259" key="5">
    <source>
        <dbReference type="PROSITE" id="PS50901"/>
    </source>
</evidence>
<dbReference type="InterPro" id="IPR002543">
    <property type="entry name" value="FtsK_dom"/>
</dbReference>
<evidence type="ECO:0000256" key="3">
    <source>
        <dbReference type="PROSITE-ProRule" id="PRU00289"/>
    </source>
</evidence>
<keyword evidence="7" id="KW-1185">Reference proteome</keyword>
<organism evidence="6 7">
    <name type="scientific">Thermomonospora cellulosilytica</name>
    <dbReference type="NCBI Taxonomy" id="1411118"/>
    <lineage>
        <taxon>Bacteria</taxon>
        <taxon>Bacillati</taxon>
        <taxon>Actinomycetota</taxon>
        <taxon>Actinomycetes</taxon>
        <taxon>Streptosporangiales</taxon>
        <taxon>Thermomonosporaceae</taxon>
        <taxon>Thermomonospora</taxon>
    </lineage>
</organism>
<keyword evidence="4" id="KW-0812">Transmembrane</keyword>
<keyword evidence="1 3" id="KW-0547">Nucleotide-binding</keyword>
<dbReference type="InterPro" id="IPR027417">
    <property type="entry name" value="P-loop_NTPase"/>
</dbReference>
<evidence type="ECO:0000313" key="6">
    <source>
        <dbReference type="EMBL" id="MBA9001991.1"/>
    </source>
</evidence>
<dbReference type="PANTHER" id="PTHR22683:SF41">
    <property type="entry name" value="DNA TRANSLOCASE FTSK"/>
    <property type="match status" value="1"/>
</dbReference>
<dbReference type="SUPFAM" id="SSF52540">
    <property type="entry name" value="P-loop containing nucleoside triphosphate hydrolases"/>
    <property type="match status" value="1"/>
</dbReference>
<feature type="binding site" evidence="3">
    <location>
        <begin position="322"/>
        <end position="329"/>
    </location>
    <ligand>
        <name>ATP</name>
        <dbReference type="ChEBI" id="CHEBI:30616"/>
    </ligand>
</feature>
<keyword evidence="4" id="KW-1133">Transmembrane helix</keyword>
<name>A0A7W3MU92_9ACTN</name>
<dbReference type="Pfam" id="PF01580">
    <property type="entry name" value="FtsK_SpoIIIE"/>
    <property type="match status" value="1"/>
</dbReference>
<reference evidence="6 7" key="1">
    <citation type="submission" date="2020-08" db="EMBL/GenBank/DDBJ databases">
        <title>Sequencing the genomes of 1000 actinobacteria strains.</title>
        <authorList>
            <person name="Klenk H.-P."/>
        </authorList>
    </citation>
    <scope>NUCLEOTIDE SEQUENCE [LARGE SCALE GENOMIC DNA]</scope>
    <source>
        <strain evidence="6 7">DSM 45823</strain>
    </source>
</reference>
<dbReference type="InterPro" id="IPR050206">
    <property type="entry name" value="FtsK/SpoIIIE/SftA"/>
</dbReference>
<keyword evidence="4" id="KW-0472">Membrane</keyword>
<comment type="caution">
    <text evidence="6">The sequence shown here is derived from an EMBL/GenBank/DDBJ whole genome shotgun (WGS) entry which is preliminary data.</text>
</comment>
<dbReference type="GO" id="GO:0005524">
    <property type="term" value="F:ATP binding"/>
    <property type="evidence" value="ECO:0007669"/>
    <property type="project" value="UniProtKB-UniRule"/>
</dbReference>
<keyword evidence="2 3" id="KW-0067">ATP-binding</keyword>
<dbReference type="Proteomes" id="UP000539313">
    <property type="component" value="Unassembled WGS sequence"/>
</dbReference>
<feature type="transmembrane region" description="Helical" evidence="4">
    <location>
        <begin position="130"/>
        <end position="163"/>
    </location>
</feature>
<protein>
    <recommendedName>
        <fullName evidence="5">FtsK domain-containing protein</fullName>
    </recommendedName>
</protein>
<dbReference type="EMBL" id="JACJII010000001">
    <property type="protein sequence ID" value="MBA9001991.1"/>
    <property type="molecule type" value="Genomic_DNA"/>
</dbReference>